<protein>
    <submittedName>
        <fullName evidence="3">M23 family peptidase</fullName>
    </submittedName>
</protein>
<dbReference type="SUPFAM" id="SSF51261">
    <property type="entry name" value="Duplicated hybrid motif"/>
    <property type="match status" value="1"/>
</dbReference>
<reference evidence="3 4" key="1">
    <citation type="submission" date="2018-07" db="EMBL/GenBank/DDBJ databases">
        <title>Arthrobacter sp. nov., isolated from raw cow's milk with high bacterial count.</title>
        <authorList>
            <person name="Hahne J."/>
            <person name="Isele D."/>
            <person name="Lipski A."/>
        </authorList>
    </citation>
    <scope>NUCLEOTIDE SEQUENCE [LARGE SCALE GENOMIC DNA]</scope>
    <source>
        <strain evidence="3 4">JZ R-183</strain>
    </source>
</reference>
<dbReference type="InterPro" id="IPR011055">
    <property type="entry name" value="Dup_hybrid_motif"/>
</dbReference>
<dbReference type="GO" id="GO:0004222">
    <property type="term" value="F:metalloendopeptidase activity"/>
    <property type="evidence" value="ECO:0007669"/>
    <property type="project" value="TreeGrafter"/>
</dbReference>
<dbReference type="CDD" id="cd12797">
    <property type="entry name" value="M23_peptidase"/>
    <property type="match status" value="1"/>
</dbReference>
<comment type="caution">
    <text evidence="3">The sequence shown here is derived from an EMBL/GenBank/DDBJ whole genome shotgun (WGS) entry which is preliminary data.</text>
</comment>
<evidence type="ECO:0000313" key="3">
    <source>
        <dbReference type="EMBL" id="RKW70738.1"/>
    </source>
</evidence>
<feature type="domain" description="M23ase beta-sheet core" evidence="2">
    <location>
        <begin position="51"/>
        <end position="137"/>
    </location>
</feature>
<dbReference type="Pfam" id="PF01551">
    <property type="entry name" value="Peptidase_M23"/>
    <property type="match status" value="1"/>
</dbReference>
<dbReference type="PANTHER" id="PTHR21666:SF270">
    <property type="entry name" value="MUREIN HYDROLASE ACTIVATOR ENVC"/>
    <property type="match status" value="1"/>
</dbReference>
<keyword evidence="4" id="KW-1185">Reference proteome</keyword>
<accession>A0A496PJV2</accession>
<proteinExistence type="predicted"/>
<feature type="chain" id="PRO_5039674914" evidence="1">
    <location>
        <begin position="17"/>
        <end position="168"/>
    </location>
</feature>
<feature type="signal peptide" evidence="1">
    <location>
        <begin position="1"/>
        <end position="16"/>
    </location>
</feature>
<dbReference type="Proteomes" id="UP000273119">
    <property type="component" value="Unassembled WGS sequence"/>
</dbReference>
<sequence length="168" mass="17387">MAVVALGALSALALLAAGVPPVGQPPPAGGSWESVGMTRDYDAPQQRWEAGHRGVDLKAGRGDPVVAPSDGVVSFVGSVGGRPTIAIEVGGGWRTTLEPVAASVKEGQVVSAGQRIGTVRGGGHCDGSCVHWGLRSGKGREEHYRDPRTLVQNREPSVLWIDAVTPPR</sequence>
<evidence type="ECO:0000259" key="2">
    <source>
        <dbReference type="Pfam" id="PF01551"/>
    </source>
</evidence>
<dbReference type="AlphaFoldDB" id="A0A496PJV2"/>
<dbReference type="PANTHER" id="PTHR21666">
    <property type="entry name" value="PEPTIDASE-RELATED"/>
    <property type="match status" value="1"/>
</dbReference>
<dbReference type="Gene3D" id="2.70.70.10">
    <property type="entry name" value="Glucose Permease (Domain IIA)"/>
    <property type="match status" value="1"/>
</dbReference>
<evidence type="ECO:0000256" key="1">
    <source>
        <dbReference type="SAM" id="SignalP"/>
    </source>
</evidence>
<gene>
    <name evidence="3" type="ORF">DWQ67_06445</name>
</gene>
<dbReference type="EMBL" id="QQXL01000003">
    <property type="protein sequence ID" value="RKW70738.1"/>
    <property type="molecule type" value="Genomic_DNA"/>
</dbReference>
<organism evidence="3 4">
    <name type="scientific">Galactobacter caseinivorans</name>
    <dbReference type="NCBI Taxonomy" id="2676123"/>
    <lineage>
        <taxon>Bacteria</taxon>
        <taxon>Bacillati</taxon>
        <taxon>Actinomycetota</taxon>
        <taxon>Actinomycetes</taxon>
        <taxon>Micrococcales</taxon>
        <taxon>Micrococcaceae</taxon>
        <taxon>Galactobacter</taxon>
    </lineage>
</organism>
<keyword evidence="1" id="KW-0732">Signal</keyword>
<dbReference type="InterPro" id="IPR016047">
    <property type="entry name" value="M23ase_b-sheet_dom"/>
</dbReference>
<evidence type="ECO:0000313" key="4">
    <source>
        <dbReference type="Proteomes" id="UP000273119"/>
    </source>
</evidence>
<dbReference type="InterPro" id="IPR050570">
    <property type="entry name" value="Cell_wall_metabolism_enzyme"/>
</dbReference>
<name>A0A496PJV2_9MICC</name>